<proteinExistence type="predicted"/>
<dbReference type="EMBL" id="LAZR01048114">
    <property type="protein sequence ID" value="KKK92672.1"/>
    <property type="molecule type" value="Genomic_DNA"/>
</dbReference>
<dbReference type="AlphaFoldDB" id="A0A0F8ZFT7"/>
<comment type="caution">
    <text evidence="1">The sequence shown here is derived from an EMBL/GenBank/DDBJ whole genome shotgun (WGS) entry which is preliminary data.</text>
</comment>
<gene>
    <name evidence="1" type="ORF">LCGC14_2700580</name>
</gene>
<organism evidence="1">
    <name type="scientific">marine sediment metagenome</name>
    <dbReference type="NCBI Taxonomy" id="412755"/>
    <lineage>
        <taxon>unclassified sequences</taxon>
        <taxon>metagenomes</taxon>
        <taxon>ecological metagenomes</taxon>
    </lineage>
</organism>
<sequence length="46" mass="5150">MKTKEQIEQKIMDLDGHEISWTCSGITTAIPSAIAMIDTLKWVLSD</sequence>
<evidence type="ECO:0000313" key="1">
    <source>
        <dbReference type="EMBL" id="KKK92672.1"/>
    </source>
</evidence>
<protein>
    <submittedName>
        <fullName evidence="1">Uncharacterized protein</fullName>
    </submittedName>
</protein>
<name>A0A0F8ZFT7_9ZZZZ</name>
<accession>A0A0F8ZFT7</accession>
<reference evidence="1" key="1">
    <citation type="journal article" date="2015" name="Nature">
        <title>Complex archaea that bridge the gap between prokaryotes and eukaryotes.</title>
        <authorList>
            <person name="Spang A."/>
            <person name="Saw J.H."/>
            <person name="Jorgensen S.L."/>
            <person name="Zaremba-Niedzwiedzka K."/>
            <person name="Martijn J."/>
            <person name="Lind A.E."/>
            <person name="van Eijk R."/>
            <person name="Schleper C."/>
            <person name="Guy L."/>
            <person name="Ettema T.J."/>
        </authorList>
    </citation>
    <scope>NUCLEOTIDE SEQUENCE</scope>
</reference>